<dbReference type="CDD" id="cd05256">
    <property type="entry name" value="UDP_AE_SDR_e"/>
    <property type="match status" value="1"/>
</dbReference>
<evidence type="ECO:0000313" key="4">
    <source>
        <dbReference type="Proteomes" id="UP000593802"/>
    </source>
</evidence>
<dbReference type="PANTHER" id="PTHR43000">
    <property type="entry name" value="DTDP-D-GLUCOSE 4,6-DEHYDRATASE-RELATED"/>
    <property type="match status" value="1"/>
</dbReference>
<dbReference type="KEGG" id="eff:skT53_29110"/>
<comment type="similarity">
    <text evidence="1">Belongs to the NAD(P)-dependent epimerase/dehydratase family.</text>
</comment>
<dbReference type="Pfam" id="PF01370">
    <property type="entry name" value="Epimerase"/>
    <property type="match status" value="1"/>
</dbReference>
<feature type="domain" description="NAD-dependent epimerase/dehydratase" evidence="2">
    <location>
        <begin position="3"/>
        <end position="232"/>
    </location>
</feature>
<dbReference type="SUPFAM" id="SSF51735">
    <property type="entry name" value="NAD(P)-binding Rossmann-fold domains"/>
    <property type="match status" value="1"/>
</dbReference>
<proteinExistence type="inferred from homology"/>
<dbReference type="EMBL" id="AP023366">
    <property type="protein sequence ID" value="BCJ87926.1"/>
    <property type="molecule type" value="Genomic_DNA"/>
</dbReference>
<evidence type="ECO:0000259" key="2">
    <source>
        <dbReference type="Pfam" id="PF01370"/>
    </source>
</evidence>
<keyword evidence="4" id="KW-1185">Reference proteome</keyword>
<dbReference type="AlphaFoldDB" id="A0A7I8DGD6"/>
<dbReference type="InterPro" id="IPR001509">
    <property type="entry name" value="Epimerase_deHydtase"/>
</dbReference>
<accession>A0A7I8DGD6</accession>
<evidence type="ECO:0000313" key="3">
    <source>
        <dbReference type="EMBL" id="BCJ87926.1"/>
    </source>
</evidence>
<sequence length="304" mass="33145">MKVLVTGGAGFIGSHIVDQLLADGHEVVVLDNLSAGSRANLPTDVKVIEQDVASDLTPVFAKERFDAVIHQAAQVGVPDSIRDPLHDASVNINGLLQVLEACRKYAVKKIVLASSAAVYGTPIELPVSEEHPLIPLSPYGLTKKTGEEYLRIYQALHGLPYTILRYANVYGPRQSLSRESGVITIFTDRLCRGEMPTIFGDGTDTRDYVYVEDVARANLLALSGGDNQIFNVSTGSAVTLNELFFALTDVLNDQREPCYGPPRLGDIRHSTLANGKIRRAFGWKPSVSLAEGLRRTVEWVKSQS</sequence>
<evidence type="ECO:0000256" key="1">
    <source>
        <dbReference type="ARBA" id="ARBA00007637"/>
    </source>
</evidence>
<organism evidence="3 4">
    <name type="scientific">Effusibacillus dendaii</name>
    <dbReference type="NCBI Taxonomy" id="2743772"/>
    <lineage>
        <taxon>Bacteria</taxon>
        <taxon>Bacillati</taxon>
        <taxon>Bacillota</taxon>
        <taxon>Bacilli</taxon>
        <taxon>Bacillales</taxon>
        <taxon>Alicyclobacillaceae</taxon>
        <taxon>Effusibacillus</taxon>
    </lineage>
</organism>
<name>A0A7I8DGD6_9BACL</name>
<dbReference type="Gene3D" id="3.40.50.720">
    <property type="entry name" value="NAD(P)-binding Rossmann-like Domain"/>
    <property type="match status" value="1"/>
</dbReference>
<reference evidence="3 4" key="1">
    <citation type="submission" date="2020-08" db="EMBL/GenBank/DDBJ databases">
        <title>Complete Genome Sequence of Effusibacillus dendaii Strain skT53, Isolated from Farmland soil.</title>
        <authorList>
            <person name="Konishi T."/>
            <person name="Kawasaki H."/>
        </authorList>
    </citation>
    <scope>NUCLEOTIDE SEQUENCE [LARGE SCALE GENOMIC DNA]</scope>
    <source>
        <strain evidence="4">skT53</strain>
    </source>
</reference>
<gene>
    <name evidence="3" type="ORF">skT53_29110</name>
</gene>
<dbReference type="InterPro" id="IPR036291">
    <property type="entry name" value="NAD(P)-bd_dom_sf"/>
</dbReference>
<protein>
    <submittedName>
        <fullName evidence="3">UDP-glucose 4-epimerase</fullName>
    </submittedName>
</protein>
<dbReference type="Proteomes" id="UP000593802">
    <property type="component" value="Chromosome"/>
</dbReference>